<dbReference type="Proteomes" id="UP001055149">
    <property type="component" value="Unassembled WGS sequence"/>
</dbReference>
<dbReference type="InterPro" id="IPR050171">
    <property type="entry name" value="MFS_Transporters"/>
</dbReference>
<keyword evidence="6 7" id="KW-0472">Membrane</keyword>
<evidence type="ECO:0000256" key="4">
    <source>
        <dbReference type="ARBA" id="ARBA00022692"/>
    </source>
</evidence>
<sequence length="389" mass="42880">MEGRLWDVKNKFVLLADMLVNMGIGLIMPITTLYVHNSLHQSLVVAGYVLLGFSGAMTVGNLIGGQLFDSWHQKKTMYVGGITQVLALILLAIFPIWPWYPVLLGVYGLGLGILNSAINGFLAFLQKEDAQIFNNGYWMANIGMAVATLLSGVLFDISIRLIFAGAAVLFLLTILLIRIKFPTFTVAQTNNESQKQQSAANSRHPWSVVLICITMITIWLCYEQWNSNVAVLMTEQGISVTSYSMLFTISTVEIVVLQPLLTRLFRNSFRADRLRVILGTLIFAGSYLTLVYAKVYWQFVVGITFVSVGEILALTAIPMLLNRYAHDNNRGRLQSLSSLSGSLGRALGPLAGGSLITALGYGQTFWIFFLAHVVVTGMILLVRQPEGTN</sequence>
<keyword evidence="3" id="KW-1003">Cell membrane</keyword>
<dbReference type="PANTHER" id="PTHR23517:SF10">
    <property type="entry name" value="MAJOR FACILITATOR SUPERFAMILY (MFS) PROFILE DOMAIN-CONTAINING PROTEIN"/>
    <property type="match status" value="1"/>
</dbReference>
<dbReference type="PANTHER" id="PTHR23517">
    <property type="entry name" value="RESISTANCE PROTEIN MDTM, PUTATIVE-RELATED-RELATED"/>
    <property type="match status" value="1"/>
</dbReference>
<dbReference type="SUPFAM" id="SSF103473">
    <property type="entry name" value="MFS general substrate transporter"/>
    <property type="match status" value="1"/>
</dbReference>
<dbReference type="Pfam" id="PF07690">
    <property type="entry name" value="MFS_1"/>
    <property type="match status" value="2"/>
</dbReference>
<evidence type="ECO:0000256" key="7">
    <source>
        <dbReference type="SAM" id="Phobius"/>
    </source>
</evidence>
<evidence type="ECO:0000313" key="10">
    <source>
        <dbReference type="Proteomes" id="UP001055149"/>
    </source>
</evidence>
<feature type="transmembrane region" description="Helical" evidence="7">
    <location>
        <begin position="365"/>
        <end position="382"/>
    </location>
</feature>
<feature type="domain" description="Major facilitator superfamily (MFS) profile" evidence="8">
    <location>
        <begin position="159"/>
        <end position="389"/>
    </location>
</feature>
<feature type="transmembrane region" description="Helical" evidence="7">
    <location>
        <begin position="137"/>
        <end position="155"/>
    </location>
</feature>
<keyword evidence="4 7" id="KW-0812">Transmembrane</keyword>
<dbReference type="InterPro" id="IPR011701">
    <property type="entry name" value="MFS"/>
</dbReference>
<evidence type="ECO:0000259" key="8">
    <source>
        <dbReference type="PROSITE" id="PS50850"/>
    </source>
</evidence>
<keyword evidence="5 7" id="KW-1133">Transmembrane helix</keyword>
<feature type="transmembrane region" description="Helical" evidence="7">
    <location>
        <begin position="242"/>
        <end position="262"/>
    </location>
</feature>
<keyword evidence="10" id="KW-1185">Reference proteome</keyword>
<dbReference type="InterPro" id="IPR020846">
    <property type="entry name" value="MFS_dom"/>
</dbReference>
<dbReference type="InterPro" id="IPR001958">
    <property type="entry name" value="Tet-R_TetA/multi-R_MdtG-like"/>
</dbReference>
<evidence type="ECO:0000256" key="5">
    <source>
        <dbReference type="ARBA" id="ARBA00022989"/>
    </source>
</evidence>
<feature type="transmembrane region" description="Helical" evidence="7">
    <location>
        <begin position="274"/>
        <end position="293"/>
    </location>
</feature>
<proteinExistence type="predicted"/>
<dbReference type="PRINTS" id="PR01035">
    <property type="entry name" value="TCRTETA"/>
</dbReference>
<accession>A0ABQ5JIY1</accession>
<comment type="subcellular location">
    <subcellularLocation>
        <location evidence="1">Cell membrane</location>
        <topology evidence="1">Multi-pass membrane protein</topology>
    </subcellularLocation>
</comment>
<gene>
    <name evidence="9" type="ORF">LPAF129_08040</name>
</gene>
<feature type="transmembrane region" description="Helical" evidence="7">
    <location>
        <begin position="42"/>
        <end position="64"/>
    </location>
</feature>
<evidence type="ECO:0000256" key="2">
    <source>
        <dbReference type="ARBA" id="ARBA00022448"/>
    </source>
</evidence>
<feature type="transmembrane region" description="Helical" evidence="7">
    <location>
        <begin position="205"/>
        <end position="222"/>
    </location>
</feature>
<evidence type="ECO:0000256" key="3">
    <source>
        <dbReference type="ARBA" id="ARBA00022475"/>
    </source>
</evidence>
<feature type="transmembrane region" description="Helical" evidence="7">
    <location>
        <begin position="76"/>
        <end position="97"/>
    </location>
</feature>
<keyword evidence="2" id="KW-0813">Transport</keyword>
<reference evidence="9" key="1">
    <citation type="journal article" date="2022" name="Int. J. Syst. Evol. Microbiol.">
        <title>A novel species of lactic acid bacteria, Ligilactobacillus pabuli sp. nov., isolated from alfalfa silage.</title>
        <authorList>
            <person name="Tohno M."/>
            <person name="Tanizawa Y."/>
            <person name="Sawada H."/>
            <person name="Sakamoto M."/>
            <person name="Ohkuma M."/>
            <person name="Kobayashi H."/>
        </authorList>
    </citation>
    <scope>NUCLEOTIDE SEQUENCE</scope>
    <source>
        <strain evidence="9">AF129</strain>
    </source>
</reference>
<comment type="caution">
    <text evidence="9">The sequence shown here is derived from an EMBL/GenBank/DDBJ whole genome shotgun (WGS) entry which is preliminary data.</text>
</comment>
<dbReference type="Gene3D" id="1.20.1250.20">
    <property type="entry name" value="MFS general substrate transporter like domains"/>
    <property type="match status" value="2"/>
</dbReference>
<feature type="transmembrane region" description="Helical" evidence="7">
    <location>
        <begin position="161"/>
        <end position="179"/>
    </location>
</feature>
<dbReference type="RefSeq" id="WP_244054881.1">
    <property type="nucleotide sequence ID" value="NZ_BQXH01000005.1"/>
</dbReference>
<feature type="transmembrane region" description="Helical" evidence="7">
    <location>
        <begin position="12"/>
        <end position="36"/>
    </location>
</feature>
<evidence type="ECO:0000256" key="1">
    <source>
        <dbReference type="ARBA" id="ARBA00004651"/>
    </source>
</evidence>
<dbReference type="PROSITE" id="PS50850">
    <property type="entry name" value="MFS"/>
    <property type="match status" value="1"/>
</dbReference>
<dbReference type="EMBL" id="BQXH01000005">
    <property type="protein sequence ID" value="GKS81119.1"/>
    <property type="molecule type" value="Genomic_DNA"/>
</dbReference>
<dbReference type="InterPro" id="IPR036259">
    <property type="entry name" value="MFS_trans_sf"/>
</dbReference>
<protein>
    <submittedName>
        <fullName evidence="9">MFS transporter</fullName>
    </submittedName>
</protein>
<name>A0ABQ5JIY1_9LACO</name>
<feature type="transmembrane region" description="Helical" evidence="7">
    <location>
        <begin position="299"/>
        <end position="321"/>
    </location>
</feature>
<organism evidence="9 10">
    <name type="scientific">Ligilactobacillus pabuli</name>
    <dbReference type="NCBI Taxonomy" id="2886039"/>
    <lineage>
        <taxon>Bacteria</taxon>
        <taxon>Bacillati</taxon>
        <taxon>Bacillota</taxon>
        <taxon>Bacilli</taxon>
        <taxon>Lactobacillales</taxon>
        <taxon>Lactobacillaceae</taxon>
        <taxon>Ligilactobacillus</taxon>
    </lineage>
</organism>
<evidence type="ECO:0000313" key="9">
    <source>
        <dbReference type="EMBL" id="GKS81119.1"/>
    </source>
</evidence>
<feature type="transmembrane region" description="Helical" evidence="7">
    <location>
        <begin position="103"/>
        <end position="125"/>
    </location>
</feature>
<evidence type="ECO:0000256" key="6">
    <source>
        <dbReference type="ARBA" id="ARBA00023136"/>
    </source>
</evidence>